<dbReference type="KEGG" id="sgrg:L0C25_11255"/>
<sequence length="83" mass="9401">MTQPTTDEWLIPSVVLKVVTVVAVLISAIQAAVWGTICLMTWDLKYPWWLWSTLIAAAVVGSFWAYNAILRRIVDEPEPNEEL</sequence>
<organism evidence="2 3">
    <name type="scientific">Solicola gregarius</name>
    <dbReference type="NCBI Taxonomy" id="2908642"/>
    <lineage>
        <taxon>Bacteria</taxon>
        <taxon>Bacillati</taxon>
        <taxon>Actinomycetota</taxon>
        <taxon>Actinomycetes</taxon>
        <taxon>Propionibacteriales</taxon>
        <taxon>Nocardioidaceae</taxon>
        <taxon>Solicola</taxon>
    </lineage>
</organism>
<name>A0AA46YMD1_9ACTN</name>
<evidence type="ECO:0000313" key="3">
    <source>
        <dbReference type="Proteomes" id="UP001164390"/>
    </source>
</evidence>
<proteinExistence type="predicted"/>
<dbReference type="RefSeq" id="WP_271636593.1">
    <property type="nucleotide sequence ID" value="NZ_CP094970.1"/>
</dbReference>
<feature type="transmembrane region" description="Helical" evidence="1">
    <location>
        <begin position="18"/>
        <end position="42"/>
    </location>
</feature>
<reference evidence="2" key="1">
    <citation type="submission" date="2022-01" db="EMBL/GenBank/DDBJ databases">
        <title>Nocardioidaceae gen. sp. A5X3R13.</title>
        <authorList>
            <person name="Lopez Marin M.A."/>
            <person name="Uhlik O."/>
        </authorList>
    </citation>
    <scope>NUCLEOTIDE SEQUENCE</scope>
    <source>
        <strain evidence="2">A5X3R13</strain>
    </source>
</reference>
<keyword evidence="1" id="KW-0472">Membrane</keyword>
<dbReference type="Proteomes" id="UP001164390">
    <property type="component" value="Chromosome"/>
</dbReference>
<keyword evidence="1" id="KW-0812">Transmembrane</keyword>
<evidence type="ECO:0000256" key="1">
    <source>
        <dbReference type="SAM" id="Phobius"/>
    </source>
</evidence>
<accession>A0AA46YMD1</accession>
<evidence type="ECO:0000313" key="2">
    <source>
        <dbReference type="EMBL" id="UYM07617.1"/>
    </source>
</evidence>
<feature type="transmembrane region" description="Helical" evidence="1">
    <location>
        <begin position="48"/>
        <end position="66"/>
    </location>
</feature>
<keyword evidence="3" id="KW-1185">Reference proteome</keyword>
<protein>
    <submittedName>
        <fullName evidence="2">Uncharacterized protein</fullName>
    </submittedName>
</protein>
<dbReference type="EMBL" id="CP094970">
    <property type="protein sequence ID" value="UYM07617.1"/>
    <property type="molecule type" value="Genomic_DNA"/>
</dbReference>
<keyword evidence="1" id="KW-1133">Transmembrane helix</keyword>
<gene>
    <name evidence="2" type="ORF">L0C25_11255</name>
</gene>
<dbReference type="AlphaFoldDB" id="A0AA46YMD1"/>